<feature type="non-terminal residue" evidence="4">
    <location>
        <position position="301"/>
    </location>
</feature>
<feature type="domain" description="DUF1588" evidence="2">
    <location>
        <begin position="184"/>
        <end position="283"/>
    </location>
</feature>
<evidence type="ECO:0000256" key="1">
    <source>
        <dbReference type="SAM" id="MobiDB-lite"/>
    </source>
</evidence>
<organism evidence="4">
    <name type="scientific">marine metagenome</name>
    <dbReference type="NCBI Taxonomy" id="408172"/>
    <lineage>
        <taxon>unclassified sequences</taxon>
        <taxon>metagenomes</taxon>
        <taxon>ecological metagenomes</taxon>
    </lineage>
</organism>
<accession>A0A382TIJ1</accession>
<evidence type="ECO:0000313" key="4">
    <source>
        <dbReference type="EMBL" id="SVD21595.1"/>
    </source>
</evidence>
<dbReference type="Pfam" id="PF07631">
    <property type="entry name" value="PSD4"/>
    <property type="match status" value="1"/>
</dbReference>
<feature type="region of interest" description="Disordered" evidence="1">
    <location>
        <begin position="218"/>
        <end position="240"/>
    </location>
</feature>
<name>A0A382TIJ1_9ZZZZ</name>
<gene>
    <name evidence="4" type="ORF">METZ01_LOCUS374449</name>
</gene>
<dbReference type="InterPro" id="IPR013042">
    <property type="entry name" value="DUF1592"/>
</dbReference>
<evidence type="ECO:0000259" key="3">
    <source>
        <dbReference type="Pfam" id="PF07631"/>
    </source>
</evidence>
<dbReference type="Pfam" id="PF07627">
    <property type="entry name" value="PSCyt3"/>
    <property type="match status" value="1"/>
</dbReference>
<dbReference type="AlphaFoldDB" id="A0A382TIJ1"/>
<proteinExistence type="predicted"/>
<sequence>VPFIEAIRLPLKAVLVSPRFLFRAESQPKPDDTKAVHPLDEFALASRLSFFLWSTMPDERLFELAAKGQLRANLPAEVRRMLAHDKARELTENFAGQWLQLRDLDLVTPDPKRFPVFDGKLRKAMRAETETFFHYLLRENRPVTEFLDADYTFINAPLARHYGLSSKFGDGLQRVSLKERGLPRRGVLTHASVLTLTSNPTRTSPVKRGKWVLDNILGTPAKEPPPDVPELVENSPESGGKTLREQLAVHSEKPLCASCHTSMDAIGFALENYDAIGRWRERDAGKPIDADGKLATGETFS</sequence>
<feature type="non-terminal residue" evidence="4">
    <location>
        <position position="1"/>
    </location>
</feature>
<dbReference type="InterPro" id="IPR013039">
    <property type="entry name" value="DUF1588"/>
</dbReference>
<evidence type="ECO:0000259" key="2">
    <source>
        <dbReference type="Pfam" id="PF07627"/>
    </source>
</evidence>
<feature type="domain" description="DUF1592" evidence="3">
    <location>
        <begin position="39"/>
        <end position="164"/>
    </location>
</feature>
<dbReference type="EMBL" id="UINC01136687">
    <property type="protein sequence ID" value="SVD21595.1"/>
    <property type="molecule type" value="Genomic_DNA"/>
</dbReference>
<protein>
    <recommendedName>
        <fullName evidence="5">DUF1592 domain-containing protein</fullName>
    </recommendedName>
</protein>
<reference evidence="4" key="1">
    <citation type="submission" date="2018-05" db="EMBL/GenBank/DDBJ databases">
        <authorList>
            <person name="Lanie J.A."/>
            <person name="Ng W.-L."/>
            <person name="Kazmierczak K.M."/>
            <person name="Andrzejewski T.M."/>
            <person name="Davidsen T.M."/>
            <person name="Wayne K.J."/>
            <person name="Tettelin H."/>
            <person name="Glass J.I."/>
            <person name="Rusch D."/>
            <person name="Podicherti R."/>
            <person name="Tsui H.-C.T."/>
            <person name="Winkler M.E."/>
        </authorList>
    </citation>
    <scope>NUCLEOTIDE SEQUENCE</scope>
</reference>
<evidence type="ECO:0008006" key="5">
    <source>
        <dbReference type="Google" id="ProtNLM"/>
    </source>
</evidence>